<comment type="cofactor">
    <cofactor evidence="2 11">
        <name>Mg(2+)</name>
        <dbReference type="ChEBI" id="CHEBI:18420"/>
    </cofactor>
</comment>
<dbReference type="Proteomes" id="UP000603200">
    <property type="component" value="Unassembled WGS sequence"/>
</dbReference>
<evidence type="ECO:0000313" key="13">
    <source>
        <dbReference type="Proteomes" id="UP000603200"/>
    </source>
</evidence>
<comment type="function">
    <text evidence="11">Catalyzes the phosphorylation of the hydroxyl group of 4-methyl-5-beta-hydroxyethylthiazole (THZ).</text>
</comment>
<comment type="caution">
    <text evidence="12">The sequence shown here is derived from an EMBL/GenBank/DDBJ whole genome shotgun (WGS) entry which is preliminary data.</text>
</comment>
<keyword evidence="13" id="KW-1185">Reference proteome</keyword>
<dbReference type="Pfam" id="PF02110">
    <property type="entry name" value="HK"/>
    <property type="match status" value="1"/>
</dbReference>
<evidence type="ECO:0000256" key="10">
    <source>
        <dbReference type="ARBA" id="ARBA00022977"/>
    </source>
</evidence>
<evidence type="ECO:0000256" key="3">
    <source>
        <dbReference type="ARBA" id="ARBA00004868"/>
    </source>
</evidence>
<dbReference type="PRINTS" id="PR01099">
    <property type="entry name" value="HYETHTZKNASE"/>
</dbReference>
<comment type="caution">
    <text evidence="11">Lacks conserved residue(s) required for the propagation of feature annotation.</text>
</comment>
<protein>
    <recommendedName>
        <fullName evidence="11">Hydroxyethylthiazole kinase</fullName>
        <ecNumber evidence="11">2.7.1.50</ecNumber>
    </recommendedName>
    <alternativeName>
        <fullName evidence="11">4-methyl-5-beta-hydroxyethylthiazole kinase</fullName>
        <shortName evidence="11">TH kinase</shortName>
        <shortName evidence="11">Thz kinase</shortName>
    </alternativeName>
</protein>
<dbReference type="EMBL" id="BOMN01000001">
    <property type="protein sequence ID" value="GIE16979.1"/>
    <property type="molecule type" value="Genomic_DNA"/>
</dbReference>
<reference evidence="12 13" key="1">
    <citation type="submission" date="2021-01" db="EMBL/GenBank/DDBJ databases">
        <title>Whole genome shotgun sequence of Actinoplanes humidus NBRC 14915.</title>
        <authorList>
            <person name="Komaki H."/>
            <person name="Tamura T."/>
        </authorList>
    </citation>
    <scope>NUCLEOTIDE SEQUENCE [LARGE SCALE GENOMIC DNA]</scope>
    <source>
        <strain evidence="12 13">NBRC 14915</strain>
    </source>
</reference>
<keyword evidence="10 11" id="KW-0784">Thiamine biosynthesis</keyword>
<feature type="binding site" evidence="11">
    <location>
        <position position="138"/>
    </location>
    <ligand>
        <name>ATP</name>
        <dbReference type="ChEBI" id="CHEBI:30616"/>
    </ligand>
</feature>
<keyword evidence="8 11" id="KW-0067">ATP-binding</keyword>
<evidence type="ECO:0000256" key="6">
    <source>
        <dbReference type="ARBA" id="ARBA00022741"/>
    </source>
</evidence>
<evidence type="ECO:0000256" key="4">
    <source>
        <dbReference type="ARBA" id="ARBA00022679"/>
    </source>
</evidence>
<dbReference type="EC" id="2.7.1.50" evidence="11"/>
<keyword evidence="6 11" id="KW-0547">Nucleotide-binding</keyword>
<evidence type="ECO:0000256" key="8">
    <source>
        <dbReference type="ARBA" id="ARBA00022840"/>
    </source>
</evidence>
<feature type="binding site" evidence="11">
    <location>
        <position position="184"/>
    </location>
    <ligand>
        <name>ATP</name>
        <dbReference type="ChEBI" id="CHEBI:30616"/>
    </ligand>
</feature>
<sequence>MTMTTATPNTATPNTATWNDPAVREGYALIAQRGPFVYGLTNYIAANLSANVLLAAGAGPAIGAASDWVTTFPAGASAVWINTASLMSSGEESLRAVARTAFEAGTPWVLDPVAVGAGAVEYDNFVRSLLEFRPAAIRGNASELIALAGGQATGKGVETTVDSSAAVAVVAEFAAKAGAVVAVSGPVDYISDGSRTVEVPGGDVRLTRVTGAGCALGALTAASIFAVGDAFQGAVVSHAAYAVAAERAGVRTRGTGSFAVALVDELSLLNEDA</sequence>
<evidence type="ECO:0000256" key="11">
    <source>
        <dbReference type="HAMAP-Rule" id="MF_00228"/>
    </source>
</evidence>
<dbReference type="InterPro" id="IPR000417">
    <property type="entry name" value="Hyethyz_kinase"/>
</dbReference>
<keyword evidence="9 11" id="KW-0460">Magnesium</keyword>
<dbReference type="SUPFAM" id="SSF53613">
    <property type="entry name" value="Ribokinase-like"/>
    <property type="match status" value="1"/>
</dbReference>
<keyword evidence="5 11" id="KW-0479">Metal-binding</keyword>
<keyword evidence="7 11" id="KW-0418">Kinase</keyword>
<gene>
    <name evidence="11 12" type="primary">thiM</name>
    <name evidence="12" type="ORF">Ahu01nite_000810</name>
</gene>
<dbReference type="GO" id="GO:0016301">
    <property type="term" value="F:kinase activity"/>
    <property type="evidence" value="ECO:0007669"/>
    <property type="project" value="UniProtKB-KW"/>
</dbReference>
<dbReference type="HAMAP" id="MF_00228">
    <property type="entry name" value="Thz_kinase"/>
    <property type="match status" value="1"/>
</dbReference>
<dbReference type="PIRSF" id="PIRSF000513">
    <property type="entry name" value="Thz_kinase"/>
    <property type="match status" value="1"/>
</dbReference>
<comment type="catalytic activity">
    <reaction evidence="1 11">
        <text>5-(2-hydroxyethyl)-4-methylthiazole + ATP = 4-methyl-5-(2-phosphooxyethyl)-thiazole + ADP + H(+)</text>
        <dbReference type="Rhea" id="RHEA:24212"/>
        <dbReference type="ChEBI" id="CHEBI:15378"/>
        <dbReference type="ChEBI" id="CHEBI:17957"/>
        <dbReference type="ChEBI" id="CHEBI:30616"/>
        <dbReference type="ChEBI" id="CHEBI:58296"/>
        <dbReference type="ChEBI" id="CHEBI:456216"/>
        <dbReference type="EC" id="2.7.1.50"/>
    </reaction>
</comment>
<feature type="binding site" evidence="11">
    <location>
        <position position="211"/>
    </location>
    <ligand>
        <name>substrate</name>
    </ligand>
</feature>
<evidence type="ECO:0000256" key="7">
    <source>
        <dbReference type="ARBA" id="ARBA00022777"/>
    </source>
</evidence>
<comment type="pathway">
    <text evidence="3 11">Cofactor biosynthesis; thiamine diphosphate biosynthesis; 4-methyl-5-(2-phosphoethyl)-thiazole from 5-(2-hydroxyethyl)-4-methylthiazole: step 1/1.</text>
</comment>
<dbReference type="InterPro" id="IPR029056">
    <property type="entry name" value="Ribokinase-like"/>
</dbReference>
<evidence type="ECO:0000256" key="2">
    <source>
        <dbReference type="ARBA" id="ARBA00001946"/>
    </source>
</evidence>
<evidence type="ECO:0000256" key="1">
    <source>
        <dbReference type="ARBA" id="ARBA00001771"/>
    </source>
</evidence>
<evidence type="ECO:0000256" key="9">
    <source>
        <dbReference type="ARBA" id="ARBA00022842"/>
    </source>
</evidence>
<comment type="similarity">
    <text evidence="11">Belongs to the Thz kinase family.</text>
</comment>
<dbReference type="Gene3D" id="3.40.1190.20">
    <property type="match status" value="1"/>
</dbReference>
<name>A0ABQ3ZEN7_9ACTN</name>
<keyword evidence="4 11" id="KW-0808">Transferase</keyword>
<evidence type="ECO:0000313" key="12">
    <source>
        <dbReference type="EMBL" id="GIE16979.1"/>
    </source>
</evidence>
<proteinExistence type="inferred from homology"/>
<evidence type="ECO:0000256" key="5">
    <source>
        <dbReference type="ARBA" id="ARBA00022723"/>
    </source>
</evidence>
<accession>A0ABQ3ZEN7</accession>
<organism evidence="12 13">
    <name type="scientific">Winogradskya humida</name>
    <dbReference type="NCBI Taxonomy" id="113566"/>
    <lineage>
        <taxon>Bacteria</taxon>
        <taxon>Bacillati</taxon>
        <taxon>Actinomycetota</taxon>
        <taxon>Actinomycetes</taxon>
        <taxon>Micromonosporales</taxon>
        <taxon>Micromonosporaceae</taxon>
        <taxon>Winogradskya</taxon>
    </lineage>
</organism>